<gene>
    <name evidence="3" type="ORF">CcaverHIS019_0210460</name>
</gene>
<dbReference type="KEGG" id="ccac:CcaHIS019_0210460"/>
<dbReference type="Proteomes" id="UP001233271">
    <property type="component" value="Chromosome 2"/>
</dbReference>
<organism evidence="3 4">
    <name type="scientific">Cutaneotrichosporon cavernicola</name>
    <dbReference type="NCBI Taxonomy" id="279322"/>
    <lineage>
        <taxon>Eukaryota</taxon>
        <taxon>Fungi</taxon>
        <taxon>Dikarya</taxon>
        <taxon>Basidiomycota</taxon>
        <taxon>Agaricomycotina</taxon>
        <taxon>Tremellomycetes</taxon>
        <taxon>Trichosporonales</taxon>
        <taxon>Trichosporonaceae</taxon>
        <taxon>Cutaneotrichosporon</taxon>
    </lineage>
</organism>
<name>A0AA48I4V5_9TREE</name>
<dbReference type="EMBL" id="AP028213">
    <property type="protein sequence ID" value="BEI89684.1"/>
    <property type="molecule type" value="Genomic_DNA"/>
</dbReference>
<proteinExistence type="predicted"/>
<feature type="coiled-coil region" evidence="1">
    <location>
        <begin position="23"/>
        <end position="140"/>
    </location>
</feature>
<evidence type="ECO:0000256" key="1">
    <source>
        <dbReference type="SAM" id="Coils"/>
    </source>
</evidence>
<dbReference type="RefSeq" id="XP_060454950.1">
    <property type="nucleotide sequence ID" value="XM_060598126.1"/>
</dbReference>
<evidence type="ECO:0000313" key="3">
    <source>
        <dbReference type="EMBL" id="BEI89684.1"/>
    </source>
</evidence>
<sequence>MGGSHGDVQHDPKFTITRAQHLNNIFIDEYNKLKEENESAQGQLDNALKALKVKRDLLSDLTRSRRHIQKLKAEKVILEKQRDGFQEKADRLGLTERQRDGIPAELAATTKERDDLQMQLAAIKKECDELQVENDLLATNVANQFSPTYNGFEVLLNSNDHLDSDGQQVEDNGKPKSEEGDHGHRVAAHEEDQPADERYSTSRP</sequence>
<feature type="compositionally biased region" description="Basic and acidic residues" evidence="2">
    <location>
        <begin position="171"/>
        <end position="204"/>
    </location>
</feature>
<feature type="region of interest" description="Disordered" evidence="2">
    <location>
        <begin position="157"/>
        <end position="204"/>
    </location>
</feature>
<evidence type="ECO:0000256" key="2">
    <source>
        <dbReference type="SAM" id="MobiDB-lite"/>
    </source>
</evidence>
<keyword evidence="4" id="KW-1185">Reference proteome</keyword>
<dbReference type="AlphaFoldDB" id="A0AA48I4V5"/>
<evidence type="ECO:0000313" key="4">
    <source>
        <dbReference type="Proteomes" id="UP001233271"/>
    </source>
</evidence>
<accession>A0AA48I4V5</accession>
<protein>
    <submittedName>
        <fullName evidence="3">Uncharacterized protein</fullName>
    </submittedName>
</protein>
<reference evidence="3" key="1">
    <citation type="journal article" date="2023" name="BMC Genomics">
        <title>Chromosome-level genome assemblies of Cutaneotrichosporon spp. (Trichosporonales, Basidiomycota) reveal imbalanced evolution between nucleotide sequences and chromosome synteny.</title>
        <authorList>
            <person name="Kobayashi Y."/>
            <person name="Kayamori A."/>
            <person name="Aoki K."/>
            <person name="Shiwa Y."/>
            <person name="Matsutani M."/>
            <person name="Fujita N."/>
            <person name="Sugita T."/>
            <person name="Iwasaki W."/>
            <person name="Tanaka N."/>
            <person name="Takashima M."/>
        </authorList>
    </citation>
    <scope>NUCLEOTIDE SEQUENCE</scope>
    <source>
        <strain evidence="3">HIS019</strain>
    </source>
</reference>
<dbReference type="GeneID" id="85493555"/>
<keyword evidence="1" id="KW-0175">Coiled coil</keyword>